<dbReference type="PROSITE" id="PS00866">
    <property type="entry name" value="CPSASE_1"/>
    <property type="match status" value="1"/>
</dbReference>
<dbReference type="PANTHER" id="PTHR48095">
    <property type="entry name" value="PYRUVATE CARBOXYLASE SUBUNIT A"/>
    <property type="match status" value="1"/>
</dbReference>
<feature type="non-terminal residue" evidence="2">
    <location>
        <position position="67"/>
    </location>
</feature>
<dbReference type="GO" id="GO:0005524">
    <property type="term" value="F:ATP binding"/>
    <property type="evidence" value="ECO:0007669"/>
    <property type="project" value="InterPro"/>
</dbReference>
<dbReference type="InterPro" id="IPR013815">
    <property type="entry name" value="ATP_grasp_subdomain_1"/>
</dbReference>
<dbReference type="InterPro" id="IPR005479">
    <property type="entry name" value="CPAse_ATP-bd"/>
</dbReference>
<protein>
    <submittedName>
        <fullName evidence="2">ATP-grasp domain-containing protein</fullName>
    </submittedName>
</protein>
<dbReference type="Gene3D" id="3.30.1490.20">
    <property type="entry name" value="ATP-grasp fold, A domain"/>
    <property type="match status" value="1"/>
</dbReference>
<name>A0A5D0HDA6_9FLAO</name>
<organism evidence="2 3">
    <name type="scientific">Seonamhaeicola marinus</name>
    <dbReference type="NCBI Taxonomy" id="1912246"/>
    <lineage>
        <taxon>Bacteria</taxon>
        <taxon>Pseudomonadati</taxon>
        <taxon>Bacteroidota</taxon>
        <taxon>Flavobacteriia</taxon>
        <taxon>Flavobacteriales</taxon>
        <taxon>Flavobacteriaceae</taxon>
    </lineage>
</organism>
<dbReference type="PANTHER" id="PTHR48095:SF2">
    <property type="entry name" value="BIOTIN CARBOXYLASE, CHLOROPLASTIC"/>
    <property type="match status" value="1"/>
</dbReference>
<evidence type="ECO:0000259" key="1">
    <source>
        <dbReference type="PROSITE" id="PS00866"/>
    </source>
</evidence>
<evidence type="ECO:0000313" key="3">
    <source>
        <dbReference type="Proteomes" id="UP000323930"/>
    </source>
</evidence>
<dbReference type="SUPFAM" id="SSF56059">
    <property type="entry name" value="Glutathione synthetase ATP-binding domain-like"/>
    <property type="match status" value="1"/>
</dbReference>
<proteinExistence type="predicted"/>
<dbReference type="Pfam" id="PF02786">
    <property type="entry name" value="CPSase_L_D2"/>
    <property type="match status" value="1"/>
</dbReference>
<dbReference type="FunFam" id="3.30.1490.20:FF:000018">
    <property type="entry name" value="Biotin carboxylase"/>
    <property type="match status" value="1"/>
</dbReference>
<dbReference type="AlphaFoldDB" id="A0A5D0HDA6"/>
<comment type="caution">
    <text evidence="2">The sequence shown here is derived from an EMBL/GenBank/DDBJ whole genome shotgun (WGS) entry which is preliminary data.</text>
</comment>
<dbReference type="Proteomes" id="UP000323930">
    <property type="component" value="Unassembled WGS sequence"/>
</dbReference>
<feature type="domain" description="Carbamoyl phosphate synthase ATP-binding" evidence="1">
    <location>
        <begin position="12"/>
        <end position="26"/>
    </location>
</feature>
<feature type="non-terminal residue" evidence="2">
    <location>
        <position position="1"/>
    </location>
</feature>
<accession>A0A5D0HDA6</accession>
<gene>
    <name evidence="2" type="ORF">FUA24_23320</name>
</gene>
<keyword evidence="3" id="KW-1185">Reference proteome</keyword>
<dbReference type="EMBL" id="VSDQ01000748">
    <property type="protein sequence ID" value="TYA69344.1"/>
    <property type="molecule type" value="Genomic_DNA"/>
</dbReference>
<dbReference type="OrthoDB" id="9807469at2"/>
<evidence type="ECO:0000313" key="2">
    <source>
        <dbReference type="EMBL" id="TYA69344.1"/>
    </source>
</evidence>
<sequence>EECEKLAEEVGYPVMLKASAGGGGKGMRGVFKKENLKAAWDSARQESKAAFGNDDMYMEKLIEEPRH</sequence>
<dbReference type="InterPro" id="IPR051602">
    <property type="entry name" value="ACC_Biotin_Carboxylase"/>
</dbReference>
<reference evidence="2 3" key="1">
    <citation type="submission" date="2019-08" db="EMBL/GenBank/DDBJ databases">
        <title>Seonamhaeicola sediminis sp. nov., isolated from marine sediment.</title>
        <authorList>
            <person name="Cao W.R."/>
        </authorList>
    </citation>
    <scope>NUCLEOTIDE SEQUENCE [LARGE SCALE GENOMIC DNA]</scope>
    <source>
        <strain evidence="2 3">B011</strain>
    </source>
</reference>